<reference evidence="2 3" key="1">
    <citation type="journal article" date="2018" name="Mol. Biol. Evol.">
        <title>Broad Genomic Sampling Reveals a Smut Pathogenic Ancestry of the Fungal Clade Ustilaginomycotina.</title>
        <authorList>
            <person name="Kijpornyongpan T."/>
            <person name="Mondo S.J."/>
            <person name="Barry K."/>
            <person name="Sandor L."/>
            <person name="Lee J."/>
            <person name="Lipzen A."/>
            <person name="Pangilinan J."/>
            <person name="LaButti K."/>
            <person name="Hainaut M."/>
            <person name="Henrissat B."/>
            <person name="Grigoriev I.V."/>
            <person name="Spatafora J.W."/>
            <person name="Aime M.C."/>
        </authorList>
    </citation>
    <scope>NUCLEOTIDE SEQUENCE [LARGE SCALE GENOMIC DNA]</scope>
    <source>
        <strain evidence="2 3">MCA 4198</strain>
    </source>
</reference>
<evidence type="ECO:0000313" key="2">
    <source>
        <dbReference type="EMBL" id="PWN93773.1"/>
    </source>
</evidence>
<dbReference type="OrthoDB" id="2545226at2759"/>
<evidence type="ECO:0000313" key="3">
    <source>
        <dbReference type="Proteomes" id="UP000245768"/>
    </source>
</evidence>
<dbReference type="AlphaFoldDB" id="A0A316Z0D9"/>
<proteinExistence type="predicted"/>
<sequence length="297" mass="33418">MQEAMGAGMRSVLLRRGVKQNAVRNTPIVIYRGPQPMKSWIYYTIGASFLVVGAELAYDFYYHLTWPIFSQDPRNPPQLVGEGKRGIAAGLAGSAGILTALLFFSVPARAVTKLSLDVAKRQLTIRTASRGLSALIPRAIYPSPLRKTAELRGFYQTRRNNERVVPLSLVYRLRGSATAASLGKNKVVRTDRGDVHVGIPHRRDIIFKVGDEKLWYVLESAGGAKPHSRGYKGFWRKFSHSLRGKTNWEGMPLEKRSEQLSSSSHHSKAESRILGEKEPWFLDRRAFDDILPFVVRR</sequence>
<accession>A0A316Z0D9</accession>
<dbReference type="Proteomes" id="UP000245768">
    <property type="component" value="Unassembled WGS sequence"/>
</dbReference>
<organism evidence="2 3">
    <name type="scientific">Acaromyces ingoldii</name>
    <dbReference type="NCBI Taxonomy" id="215250"/>
    <lineage>
        <taxon>Eukaryota</taxon>
        <taxon>Fungi</taxon>
        <taxon>Dikarya</taxon>
        <taxon>Basidiomycota</taxon>
        <taxon>Ustilaginomycotina</taxon>
        <taxon>Exobasidiomycetes</taxon>
        <taxon>Exobasidiales</taxon>
        <taxon>Cryptobasidiaceae</taxon>
        <taxon>Acaromyces</taxon>
    </lineage>
</organism>
<keyword evidence="1" id="KW-0472">Membrane</keyword>
<protein>
    <submittedName>
        <fullName evidence="2">Uncharacterized protein</fullName>
    </submittedName>
</protein>
<keyword evidence="1" id="KW-0812">Transmembrane</keyword>
<name>A0A316Z0D9_9BASI</name>
<dbReference type="RefSeq" id="XP_025380971.1">
    <property type="nucleotide sequence ID" value="XM_025520624.1"/>
</dbReference>
<evidence type="ECO:0000256" key="1">
    <source>
        <dbReference type="SAM" id="Phobius"/>
    </source>
</evidence>
<dbReference type="InParanoid" id="A0A316Z0D9"/>
<gene>
    <name evidence="2" type="ORF">FA10DRAFT_264377</name>
</gene>
<keyword evidence="3" id="KW-1185">Reference proteome</keyword>
<feature type="transmembrane region" description="Helical" evidence="1">
    <location>
        <begin position="40"/>
        <end position="58"/>
    </location>
</feature>
<dbReference type="GeneID" id="37042540"/>
<feature type="transmembrane region" description="Helical" evidence="1">
    <location>
        <begin position="86"/>
        <end position="106"/>
    </location>
</feature>
<keyword evidence="1" id="KW-1133">Transmembrane helix</keyword>
<dbReference type="EMBL" id="KZ819634">
    <property type="protein sequence ID" value="PWN93773.1"/>
    <property type="molecule type" value="Genomic_DNA"/>
</dbReference>